<evidence type="ECO:0000313" key="4">
    <source>
        <dbReference type="Proteomes" id="UP000288603"/>
    </source>
</evidence>
<dbReference type="PANTHER" id="PTHR33164:SF106">
    <property type="entry name" value="TRANSCRIPTIONAL REGULATORY PROTEIN"/>
    <property type="match status" value="1"/>
</dbReference>
<dbReference type="OrthoDB" id="162531at2"/>
<dbReference type="InterPro" id="IPR039422">
    <property type="entry name" value="MarR/SlyA-like"/>
</dbReference>
<evidence type="ECO:0000259" key="2">
    <source>
        <dbReference type="PROSITE" id="PS50995"/>
    </source>
</evidence>
<protein>
    <submittedName>
        <fullName evidence="3">MarR family transcriptional regulator</fullName>
    </submittedName>
</protein>
<dbReference type="SMART" id="SM00347">
    <property type="entry name" value="HTH_MARR"/>
    <property type="match status" value="1"/>
</dbReference>
<dbReference type="PROSITE" id="PS50995">
    <property type="entry name" value="HTH_MARR_2"/>
    <property type="match status" value="1"/>
</dbReference>
<dbReference type="AlphaFoldDB" id="A0A444QEL1"/>
<name>A0A444QEL1_9MICO</name>
<reference evidence="3 4" key="1">
    <citation type="submission" date="2018-12" db="EMBL/GenBank/DDBJ databases">
        <authorList>
            <person name="Li F."/>
        </authorList>
    </citation>
    <scope>NUCLEOTIDE SEQUENCE [LARGE SCALE GENOMIC DNA]</scope>
    <source>
        <strain evidence="3 4">8H24J-4-2</strain>
    </source>
</reference>
<dbReference type="Pfam" id="PF12802">
    <property type="entry name" value="MarR_2"/>
    <property type="match status" value="1"/>
</dbReference>
<dbReference type="GO" id="GO:0003700">
    <property type="term" value="F:DNA-binding transcription factor activity"/>
    <property type="evidence" value="ECO:0007669"/>
    <property type="project" value="InterPro"/>
</dbReference>
<dbReference type="EMBL" id="RZNC01000001">
    <property type="protein sequence ID" value="RWZ68012.1"/>
    <property type="molecule type" value="Genomic_DNA"/>
</dbReference>
<dbReference type="SUPFAM" id="SSF46785">
    <property type="entry name" value="Winged helix' DNA-binding domain"/>
    <property type="match status" value="1"/>
</dbReference>
<dbReference type="PANTHER" id="PTHR33164">
    <property type="entry name" value="TRANSCRIPTIONAL REGULATOR, MARR FAMILY"/>
    <property type="match status" value="1"/>
</dbReference>
<sequence>MQRHGGPRSRVSMTEQDDPRDHLYAAAPRSTVGGSTIRALQTLSRSTQDADALALQGLGMGPLDVRALLHIIQRNRHGHVVRPGDLVTTLHVTSAAITKLVDRLVRAGRIERTPDPHDRRAVVITATESAIADITEAFGHIHSPLVAVVDEFTDAELAVVARFSVRLAASLSRETHGEESTGPLPLLEPTAAGEA</sequence>
<dbReference type="Gene3D" id="1.10.10.10">
    <property type="entry name" value="Winged helix-like DNA-binding domain superfamily/Winged helix DNA-binding domain"/>
    <property type="match status" value="1"/>
</dbReference>
<organism evidence="3 4">
    <name type="scientific">Labedella populi</name>
    <dbReference type="NCBI Taxonomy" id="2498850"/>
    <lineage>
        <taxon>Bacteria</taxon>
        <taxon>Bacillati</taxon>
        <taxon>Actinomycetota</taxon>
        <taxon>Actinomycetes</taxon>
        <taxon>Micrococcales</taxon>
        <taxon>Microbacteriaceae</taxon>
        <taxon>Labedella</taxon>
    </lineage>
</organism>
<evidence type="ECO:0000256" key="1">
    <source>
        <dbReference type="SAM" id="MobiDB-lite"/>
    </source>
</evidence>
<dbReference type="GO" id="GO:0006950">
    <property type="term" value="P:response to stress"/>
    <property type="evidence" value="ECO:0007669"/>
    <property type="project" value="TreeGrafter"/>
</dbReference>
<feature type="region of interest" description="Disordered" evidence="1">
    <location>
        <begin position="172"/>
        <end position="195"/>
    </location>
</feature>
<feature type="region of interest" description="Disordered" evidence="1">
    <location>
        <begin position="1"/>
        <end position="29"/>
    </location>
</feature>
<dbReference type="Proteomes" id="UP000288603">
    <property type="component" value="Unassembled WGS sequence"/>
</dbReference>
<evidence type="ECO:0000313" key="3">
    <source>
        <dbReference type="EMBL" id="RWZ68012.1"/>
    </source>
</evidence>
<dbReference type="InterPro" id="IPR036390">
    <property type="entry name" value="WH_DNA-bd_sf"/>
</dbReference>
<dbReference type="InterPro" id="IPR036388">
    <property type="entry name" value="WH-like_DNA-bd_sf"/>
</dbReference>
<comment type="caution">
    <text evidence="3">The sequence shown here is derived from an EMBL/GenBank/DDBJ whole genome shotgun (WGS) entry which is preliminary data.</text>
</comment>
<keyword evidence="4" id="KW-1185">Reference proteome</keyword>
<gene>
    <name evidence="3" type="ORF">ELQ92_01770</name>
</gene>
<dbReference type="PRINTS" id="PR00598">
    <property type="entry name" value="HTHMARR"/>
</dbReference>
<accession>A0A444QEL1</accession>
<dbReference type="InterPro" id="IPR000835">
    <property type="entry name" value="HTH_MarR-typ"/>
</dbReference>
<feature type="domain" description="HTH marR-type" evidence="2">
    <location>
        <begin position="33"/>
        <end position="169"/>
    </location>
</feature>
<proteinExistence type="predicted"/>